<protein>
    <submittedName>
        <fullName evidence="1">Uncharacterized protein</fullName>
    </submittedName>
</protein>
<dbReference type="RefSeq" id="WP_273738229.1">
    <property type="nucleotide sequence ID" value="NZ_JAQIVI010000132.1"/>
</dbReference>
<dbReference type="AlphaFoldDB" id="A0ABD5SNK8"/>
<gene>
    <name evidence="1" type="ORF">ACFQE6_09340</name>
</gene>
<keyword evidence="2" id="KW-1185">Reference proteome</keyword>
<dbReference type="EMBL" id="JBHSWV010000132">
    <property type="protein sequence ID" value="MFC6765192.1"/>
    <property type="molecule type" value="Genomic_DNA"/>
</dbReference>
<evidence type="ECO:0000313" key="1">
    <source>
        <dbReference type="EMBL" id="MFC6765192.1"/>
    </source>
</evidence>
<name>A0ABD5SNK8_9EURY</name>
<organism evidence="1 2">
    <name type="scientific">Natrinema soli</name>
    <dbReference type="NCBI Taxonomy" id="1930624"/>
    <lineage>
        <taxon>Archaea</taxon>
        <taxon>Methanobacteriati</taxon>
        <taxon>Methanobacteriota</taxon>
        <taxon>Stenosarchaea group</taxon>
        <taxon>Halobacteria</taxon>
        <taxon>Halobacteriales</taxon>
        <taxon>Natrialbaceae</taxon>
        <taxon>Natrinema</taxon>
    </lineage>
</organism>
<sequence>MVEMHTPEITARDRERLAAEFDVNGADVDSVDELRTVVDAETVSEFASIRETIRNELTGQLDVGLVESTLADLEAILQGSESVREAGVPARHGDGDAGIDELYRELIAPIWDVYEHLVAAGFFESLEETLPAFTPEHIEHTASGMVSADELLAGLTDCGFDDHERTALLLDVINNNTRLSHWVPTQEIPDGVEFNVEYVPPLYHRAIGGGLLWIKALDRHLVQKEILLTEEILDDAHWRSKAILGGISTFLRGVRAVAADDQSLTDEQVVAALSAGTAITIVNQEELMQEAFWIHEEKRAPSPAR</sequence>
<reference evidence="1 2" key="1">
    <citation type="journal article" date="2019" name="Int. J. Syst. Evol. Microbiol.">
        <title>The Global Catalogue of Microorganisms (GCM) 10K type strain sequencing project: providing services to taxonomists for standard genome sequencing and annotation.</title>
        <authorList>
            <consortium name="The Broad Institute Genomics Platform"/>
            <consortium name="The Broad Institute Genome Sequencing Center for Infectious Disease"/>
            <person name="Wu L."/>
            <person name="Ma J."/>
        </authorList>
    </citation>
    <scope>NUCLEOTIDE SEQUENCE [LARGE SCALE GENOMIC DNA]</scope>
    <source>
        <strain evidence="1 2">LMG 29247</strain>
    </source>
</reference>
<comment type="caution">
    <text evidence="1">The sequence shown here is derived from an EMBL/GenBank/DDBJ whole genome shotgun (WGS) entry which is preliminary data.</text>
</comment>
<proteinExistence type="predicted"/>
<dbReference type="Proteomes" id="UP001596383">
    <property type="component" value="Unassembled WGS sequence"/>
</dbReference>
<evidence type="ECO:0000313" key="2">
    <source>
        <dbReference type="Proteomes" id="UP001596383"/>
    </source>
</evidence>
<accession>A0ABD5SNK8</accession>